<comment type="subcellular location">
    <subcellularLocation>
        <location evidence="2">Cytoplasm</location>
    </subcellularLocation>
</comment>
<evidence type="ECO:0000259" key="15">
    <source>
        <dbReference type="Pfam" id="PF01433"/>
    </source>
</evidence>
<evidence type="ECO:0000256" key="8">
    <source>
        <dbReference type="ARBA" id="ARBA00022723"/>
    </source>
</evidence>
<keyword evidence="11" id="KW-0482">Metalloprotease</keyword>
<evidence type="ECO:0000256" key="12">
    <source>
        <dbReference type="PIRSR" id="PIRSR634015-1"/>
    </source>
</evidence>
<keyword evidence="9" id="KW-0378">Hydrolase</keyword>
<feature type="binding site" evidence="13">
    <location>
        <position position="312"/>
    </location>
    <ligand>
        <name>Zn(2+)</name>
        <dbReference type="ChEBI" id="CHEBI:29105"/>
        <note>catalytic</note>
    </ligand>
</feature>
<dbReference type="AlphaFoldDB" id="A0A7C9LZM4"/>
<dbReference type="InterPro" id="IPR027268">
    <property type="entry name" value="Peptidase_M4/M1_CTD_sf"/>
</dbReference>
<dbReference type="CDD" id="cd09603">
    <property type="entry name" value="M1_APN_like"/>
    <property type="match status" value="1"/>
</dbReference>
<dbReference type="EMBL" id="WQLB01000001">
    <property type="protein sequence ID" value="MVN85422.1"/>
    <property type="molecule type" value="Genomic_DNA"/>
</dbReference>
<gene>
    <name evidence="17" type="ORF">GO986_01410</name>
</gene>
<feature type="binding site" evidence="13">
    <location>
        <position position="335"/>
    </location>
    <ligand>
        <name>Zn(2+)</name>
        <dbReference type="ChEBI" id="CHEBI:29105"/>
        <note>catalytic</note>
    </ligand>
</feature>
<feature type="binding site" evidence="13">
    <location>
        <position position="316"/>
    </location>
    <ligand>
        <name>Zn(2+)</name>
        <dbReference type="ChEBI" id="CHEBI:29105"/>
        <note>catalytic</note>
    </ligand>
</feature>
<dbReference type="InterPro" id="IPR014782">
    <property type="entry name" value="Peptidase_M1_dom"/>
</dbReference>
<dbReference type="GO" id="GO:0016285">
    <property type="term" value="F:alanyl aminopeptidase activity"/>
    <property type="evidence" value="ECO:0007669"/>
    <property type="project" value="UniProtKB-EC"/>
</dbReference>
<feature type="active site" description="Proton acceptor" evidence="12">
    <location>
        <position position="313"/>
    </location>
</feature>
<feature type="signal peptide" evidence="14">
    <location>
        <begin position="1"/>
        <end position="25"/>
    </location>
</feature>
<dbReference type="GO" id="GO:0008237">
    <property type="term" value="F:metallopeptidase activity"/>
    <property type="evidence" value="ECO:0007669"/>
    <property type="project" value="UniProtKB-KW"/>
</dbReference>
<keyword evidence="7" id="KW-0645">Protease</keyword>
<comment type="cofactor">
    <cofactor evidence="13">
        <name>Zn(2+)</name>
        <dbReference type="ChEBI" id="CHEBI:29105"/>
    </cofactor>
    <text evidence="13">Binds 1 zinc ion per subunit.</text>
</comment>
<evidence type="ECO:0000256" key="2">
    <source>
        <dbReference type="ARBA" id="ARBA00004496"/>
    </source>
</evidence>
<evidence type="ECO:0000256" key="14">
    <source>
        <dbReference type="SAM" id="SignalP"/>
    </source>
</evidence>
<evidence type="ECO:0000256" key="1">
    <source>
        <dbReference type="ARBA" id="ARBA00000098"/>
    </source>
</evidence>
<dbReference type="PRINTS" id="PR00756">
    <property type="entry name" value="ALADIPTASE"/>
</dbReference>
<evidence type="ECO:0000313" key="17">
    <source>
        <dbReference type="EMBL" id="MVN85422.1"/>
    </source>
</evidence>
<evidence type="ECO:0000256" key="5">
    <source>
        <dbReference type="ARBA" id="ARBA00015611"/>
    </source>
</evidence>
<dbReference type="EC" id="3.4.11.2" evidence="4"/>
<keyword evidence="18" id="KW-1185">Reference proteome</keyword>
<comment type="similarity">
    <text evidence="3">Belongs to the peptidase M1 family.</text>
</comment>
<feature type="domain" description="Aminopeptidase N-like N-terminal" evidence="16">
    <location>
        <begin position="42"/>
        <end position="216"/>
    </location>
</feature>
<evidence type="ECO:0000256" key="9">
    <source>
        <dbReference type="ARBA" id="ARBA00022801"/>
    </source>
</evidence>
<evidence type="ECO:0000313" key="18">
    <source>
        <dbReference type="Proteomes" id="UP000483286"/>
    </source>
</evidence>
<comment type="catalytic activity">
    <reaction evidence="1">
        <text>Release of an N-terminal amino acid, Xaa-|-Yaa- from a peptide, amide or arylamide. Xaa is preferably Ala, but may be most amino acids including Pro (slow action). When a terminal hydrophobic residue is followed by a prolyl residue, the two may be released as an intact Xaa-Pro dipeptide.</text>
        <dbReference type="EC" id="3.4.11.2"/>
    </reaction>
</comment>
<keyword evidence="8 13" id="KW-0479">Metal-binding</keyword>
<dbReference type="Pfam" id="PF01433">
    <property type="entry name" value="Peptidase_M1"/>
    <property type="match status" value="1"/>
</dbReference>
<dbReference type="InterPro" id="IPR042097">
    <property type="entry name" value="Aminopeptidase_N-like_N_sf"/>
</dbReference>
<evidence type="ECO:0000256" key="3">
    <source>
        <dbReference type="ARBA" id="ARBA00010136"/>
    </source>
</evidence>
<evidence type="ECO:0000256" key="11">
    <source>
        <dbReference type="ARBA" id="ARBA00023049"/>
    </source>
</evidence>
<protein>
    <recommendedName>
        <fullName evidence="5">Aminopeptidase N</fullName>
        <ecNumber evidence="4">3.4.11.2</ecNumber>
    </recommendedName>
</protein>
<evidence type="ECO:0000256" key="6">
    <source>
        <dbReference type="ARBA" id="ARBA00022490"/>
    </source>
</evidence>
<reference evidence="17 18" key="1">
    <citation type="submission" date="2019-12" db="EMBL/GenBank/DDBJ databases">
        <title>Deinococcus sp. HMF7620 Genome sequencing and assembly.</title>
        <authorList>
            <person name="Kang H."/>
            <person name="Kim H."/>
            <person name="Joh K."/>
        </authorList>
    </citation>
    <scope>NUCLEOTIDE SEQUENCE [LARGE SCALE GENOMIC DNA]</scope>
    <source>
        <strain evidence="17 18">HMF7620</strain>
    </source>
</reference>
<accession>A0A7C9LZM4</accession>
<dbReference type="GO" id="GO:0005737">
    <property type="term" value="C:cytoplasm"/>
    <property type="evidence" value="ECO:0007669"/>
    <property type="project" value="UniProtKB-SubCell"/>
</dbReference>
<dbReference type="SUPFAM" id="SSF63737">
    <property type="entry name" value="Leukotriene A4 hydrolase N-terminal domain"/>
    <property type="match status" value="1"/>
</dbReference>
<comment type="caution">
    <text evidence="17">The sequence shown here is derived from an EMBL/GenBank/DDBJ whole genome shotgun (WGS) entry which is preliminary data.</text>
</comment>
<keyword evidence="6" id="KW-0963">Cytoplasm</keyword>
<evidence type="ECO:0000256" key="10">
    <source>
        <dbReference type="ARBA" id="ARBA00022833"/>
    </source>
</evidence>
<name>A0A7C9LZM4_9DEIO</name>
<dbReference type="InterPro" id="IPR034015">
    <property type="entry name" value="M1_LTA4H"/>
</dbReference>
<evidence type="ECO:0000256" key="13">
    <source>
        <dbReference type="PIRSR" id="PIRSR634015-3"/>
    </source>
</evidence>
<dbReference type="GO" id="GO:0006508">
    <property type="term" value="P:proteolysis"/>
    <property type="evidence" value="ECO:0007669"/>
    <property type="project" value="UniProtKB-KW"/>
</dbReference>
<proteinExistence type="inferred from homology"/>
<dbReference type="Gene3D" id="1.10.390.10">
    <property type="entry name" value="Neutral Protease Domain 2"/>
    <property type="match status" value="1"/>
</dbReference>
<evidence type="ECO:0000256" key="4">
    <source>
        <dbReference type="ARBA" id="ARBA00012564"/>
    </source>
</evidence>
<keyword evidence="14" id="KW-0732">Signal</keyword>
<keyword evidence="10 13" id="KW-0862">Zinc</keyword>
<feature type="domain" description="Peptidase M1 membrane alanine aminopeptidase" evidence="15">
    <location>
        <begin position="283"/>
        <end position="445"/>
    </location>
</feature>
<dbReference type="SUPFAM" id="SSF55486">
    <property type="entry name" value="Metalloproteases ('zincins'), catalytic domain"/>
    <property type="match status" value="1"/>
</dbReference>
<dbReference type="GO" id="GO:0008270">
    <property type="term" value="F:zinc ion binding"/>
    <property type="evidence" value="ECO:0007669"/>
    <property type="project" value="InterPro"/>
</dbReference>
<dbReference type="Gene3D" id="2.60.40.1730">
    <property type="entry name" value="tricorn interacting facor f3 domain"/>
    <property type="match status" value="1"/>
</dbReference>
<evidence type="ECO:0000256" key="7">
    <source>
        <dbReference type="ARBA" id="ARBA00022670"/>
    </source>
</evidence>
<feature type="active site" description="Proton donor" evidence="12">
    <location>
        <position position="386"/>
    </location>
</feature>
<evidence type="ECO:0000259" key="16">
    <source>
        <dbReference type="Pfam" id="PF17900"/>
    </source>
</evidence>
<organism evidence="17 18">
    <name type="scientific">Deinococcus arboris</name>
    <dbReference type="NCBI Taxonomy" id="2682977"/>
    <lineage>
        <taxon>Bacteria</taxon>
        <taxon>Thermotogati</taxon>
        <taxon>Deinococcota</taxon>
        <taxon>Deinococci</taxon>
        <taxon>Deinococcales</taxon>
        <taxon>Deinococcaceae</taxon>
        <taxon>Deinococcus</taxon>
    </lineage>
</organism>
<dbReference type="PANTHER" id="PTHR45726:SF3">
    <property type="entry name" value="LEUKOTRIENE A-4 HYDROLASE"/>
    <property type="match status" value="1"/>
</dbReference>
<dbReference type="RefSeq" id="WP_369409069.1">
    <property type="nucleotide sequence ID" value="NZ_WQLB01000001.1"/>
</dbReference>
<dbReference type="InterPro" id="IPR001930">
    <property type="entry name" value="Peptidase_M1"/>
</dbReference>
<feature type="chain" id="PRO_5028817720" description="Aminopeptidase N" evidence="14">
    <location>
        <begin position="26"/>
        <end position="460"/>
    </location>
</feature>
<dbReference type="PANTHER" id="PTHR45726">
    <property type="entry name" value="LEUKOTRIENE A-4 HYDROLASE"/>
    <property type="match status" value="1"/>
</dbReference>
<sequence length="460" mass="48885">MRRAALALTLTLLGAALGQPLPAPAWGDSVYPQLGQAGLDVTHYDVTLRVARPGTRTLQGEVTLTVRAVKALPLLSLDYLGAAVTGVTWDGGAVPHERTPEKLLVRRPLAAGQTARVTVRFDGVTGEVPDPSLPGALGWQAVPGPGGGVNFAYSEPDGTRAFLPVNDHPADPATFTLRVTVPPGVTAAASGVQTGVQPVVGGRTFTFEQRQPIPPYALALHLGSLERVDQSAVVSGGKQVALRDYFPPGIPPAVRAPYARTGEILRVLGEWFGPYPFETYGSVVVTPPLPALETATLSTMPVTSSSVRVIVHEAAHQWFGNSVVLGDWADTWLNEGFATYAELVWAQSQGEDGQAMVQGWYARLQARGTRPLVARAADDLFDGSAYARGALALHAVRVTVGDAAFKSFLHIYVRQQAGQPTRTADLLRLVRAQLGQPAEAVLRRWIESPALPPLPGLQTP</sequence>
<dbReference type="Proteomes" id="UP000483286">
    <property type="component" value="Unassembled WGS sequence"/>
</dbReference>
<dbReference type="InterPro" id="IPR045357">
    <property type="entry name" value="Aminopeptidase_N-like_N"/>
</dbReference>
<dbReference type="Pfam" id="PF17900">
    <property type="entry name" value="Peptidase_M1_N"/>
    <property type="match status" value="1"/>
</dbReference>